<sequence>MKKVTFLLALMLCLVVQNQAQAQRRLPSQKGIQLTGGTVNGFNFDTKSDGFGFHFGAAMSSYTKQGHHWLFGGEYLQKQYLYNDLRLPLAQITGEGGYYLNFLSDGSKTFFLSLGVSGMAGYETINWNDKLLPDGATIQNADAFIYGGALTLETEIYLTDFAALMFNVRERILWGSTVGKFNTQIGVGIKFIIN</sequence>
<proteinExistence type="predicted"/>
<gene>
    <name evidence="1" type="ORF">SDC9_35571</name>
</gene>
<dbReference type="AlphaFoldDB" id="A0A644VEE0"/>
<comment type="caution">
    <text evidence="1">The sequence shown here is derived from an EMBL/GenBank/DDBJ whole genome shotgun (WGS) entry which is preliminary data.</text>
</comment>
<evidence type="ECO:0008006" key="2">
    <source>
        <dbReference type="Google" id="ProtNLM"/>
    </source>
</evidence>
<dbReference type="EMBL" id="VSSQ01000282">
    <property type="protein sequence ID" value="MPL89535.1"/>
    <property type="molecule type" value="Genomic_DNA"/>
</dbReference>
<reference evidence="1" key="1">
    <citation type="submission" date="2019-08" db="EMBL/GenBank/DDBJ databases">
        <authorList>
            <person name="Kucharzyk K."/>
            <person name="Murdoch R.W."/>
            <person name="Higgins S."/>
            <person name="Loffler F."/>
        </authorList>
    </citation>
    <scope>NUCLEOTIDE SEQUENCE</scope>
</reference>
<organism evidence="1">
    <name type="scientific">bioreactor metagenome</name>
    <dbReference type="NCBI Taxonomy" id="1076179"/>
    <lineage>
        <taxon>unclassified sequences</taxon>
        <taxon>metagenomes</taxon>
        <taxon>ecological metagenomes</taxon>
    </lineage>
</organism>
<dbReference type="InterPro" id="IPR018899">
    <property type="entry name" value="Conjug_transposon_Tra0"/>
</dbReference>
<name>A0A644VEE0_9ZZZZ</name>
<accession>A0A644VEE0</accession>
<dbReference type="Pfam" id="PF10626">
    <property type="entry name" value="TraO"/>
    <property type="match status" value="1"/>
</dbReference>
<protein>
    <recommendedName>
        <fullName evidence="2">Conjugative transposon protein TraO</fullName>
    </recommendedName>
</protein>
<evidence type="ECO:0000313" key="1">
    <source>
        <dbReference type="EMBL" id="MPL89535.1"/>
    </source>
</evidence>